<evidence type="ECO:0000313" key="3">
    <source>
        <dbReference type="Proteomes" id="UP000054047"/>
    </source>
</evidence>
<dbReference type="PANTHER" id="PTHR10796:SF112">
    <property type="entry name" value="PATCHED-RELATED PROTEIN 18"/>
    <property type="match status" value="1"/>
</dbReference>
<name>A0A0C2CH95_9BILA</name>
<protein>
    <recommendedName>
        <fullName evidence="4">Patched family protein</fullName>
    </recommendedName>
</protein>
<evidence type="ECO:0000313" key="2">
    <source>
        <dbReference type="EMBL" id="KIH55743.1"/>
    </source>
</evidence>
<proteinExistence type="predicted"/>
<keyword evidence="3" id="KW-1185">Reference proteome</keyword>
<dbReference type="GO" id="GO:0005886">
    <property type="term" value="C:plasma membrane"/>
    <property type="evidence" value="ECO:0007669"/>
    <property type="project" value="TreeGrafter"/>
</dbReference>
<keyword evidence="1" id="KW-0472">Membrane</keyword>
<dbReference type="GO" id="GO:0006897">
    <property type="term" value="P:endocytosis"/>
    <property type="evidence" value="ECO:0007669"/>
    <property type="project" value="TreeGrafter"/>
</dbReference>
<organism evidence="2 3">
    <name type="scientific">Ancylostoma duodenale</name>
    <dbReference type="NCBI Taxonomy" id="51022"/>
    <lineage>
        <taxon>Eukaryota</taxon>
        <taxon>Metazoa</taxon>
        <taxon>Ecdysozoa</taxon>
        <taxon>Nematoda</taxon>
        <taxon>Chromadorea</taxon>
        <taxon>Rhabditida</taxon>
        <taxon>Rhabditina</taxon>
        <taxon>Rhabditomorpha</taxon>
        <taxon>Strongyloidea</taxon>
        <taxon>Ancylostomatidae</taxon>
        <taxon>Ancylostomatinae</taxon>
        <taxon>Ancylostoma</taxon>
    </lineage>
</organism>
<gene>
    <name evidence="2" type="ORF">ANCDUO_14094</name>
</gene>
<dbReference type="OrthoDB" id="6510177at2759"/>
<dbReference type="Proteomes" id="UP000054047">
    <property type="component" value="Unassembled WGS sequence"/>
</dbReference>
<feature type="transmembrane region" description="Helical" evidence="1">
    <location>
        <begin position="86"/>
        <end position="108"/>
    </location>
</feature>
<dbReference type="AlphaFoldDB" id="A0A0C2CH95"/>
<sequence>MANWNEEGNGCGRAKRARKSCEVDGDPTGVFGCLVYLDIDLDPISMTTLLMAIGFSVDFVAHITWHYYKGDFPNKRERIRHALASIAWPMFQSGTSTMISIVVLTAVHAYMVKVVVLVVFLGMCHGLIVLPVVFAALPFKKATVVKEKAHPLAIVDVKHGGLRQAGQA</sequence>
<accession>A0A0C2CH95</accession>
<dbReference type="EMBL" id="KN736822">
    <property type="protein sequence ID" value="KIH55743.1"/>
    <property type="molecule type" value="Genomic_DNA"/>
</dbReference>
<dbReference type="GO" id="GO:0030659">
    <property type="term" value="C:cytoplasmic vesicle membrane"/>
    <property type="evidence" value="ECO:0007669"/>
    <property type="project" value="TreeGrafter"/>
</dbReference>
<keyword evidence="1" id="KW-0812">Transmembrane</keyword>
<reference evidence="2 3" key="1">
    <citation type="submission" date="2013-12" db="EMBL/GenBank/DDBJ databases">
        <title>Draft genome of the parsitic nematode Ancylostoma duodenale.</title>
        <authorList>
            <person name="Mitreva M."/>
        </authorList>
    </citation>
    <scope>NUCLEOTIDE SEQUENCE [LARGE SCALE GENOMIC DNA]</scope>
    <source>
        <strain evidence="2 3">Zhejiang</strain>
    </source>
</reference>
<dbReference type="SUPFAM" id="SSF82866">
    <property type="entry name" value="Multidrug efflux transporter AcrB transmembrane domain"/>
    <property type="match status" value="1"/>
</dbReference>
<dbReference type="InterPro" id="IPR051697">
    <property type="entry name" value="Patched_domain-protein"/>
</dbReference>
<feature type="transmembrane region" description="Helical" evidence="1">
    <location>
        <begin position="44"/>
        <end position="65"/>
    </location>
</feature>
<dbReference type="Gene3D" id="1.20.1640.10">
    <property type="entry name" value="Multidrug efflux transporter AcrB transmembrane domain"/>
    <property type="match status" value="1"/>
</dbReference>
<dbReference type="GO" id="GO:0018996">
    <property type="term" value="P:molting cycle, collagen and cuticulin-based cuticle"/>
    <property type="evidence" value="ECO:0007669"/>
    <property type="project" value="TreeGrafter"/>
</dbReference>
<evidence type="ECO:0008006" key="4">
    <source>
        <dbReference type="Google" id="ProtNLM"/>
    </source>
</evidence>
<keyword evidence="1" id="KW-1133">Transmembrane helix</keyword>
<dbReference type="PANTHER" id="PTHR10796">
    <property type="entry name" value="PATCHED-RELATED"/>
    <property type="match status" value="1"/>
</dbReference>
<evidence type="ECO:0000256" key="1">
    <source>
        <dbReference type="SAM" id="Phobius"/>
    </source>
</evidence>
<feature type="transmembrane region" description="Helical" evidence="1">
    <location>
        <begin position="114"/>
        <end position="139"/>
    </location>
</feature>